<evidence type="ECO:0000313" key="3">
    <source>
        <dbReference type="Proteomes" id="UP000799438"/>
    </source>
</evidence>
<dbReference type="PANTHER" id="PTHR12832:SF11">
    <property type="entry name" value="LD23868P"/>
    <property type="match status" value="1"/>
</dbReference>
<dbReference type="OrthoDB" id="276323at2759"/>
<protein>
    <submittedName>
        <fullName evidence="2">Uncharacterized protein</fullName>
    </submittedName>
</protein>
<evidence type="ECO:0000256" key="1">
    <source>
        <dbReference type="ARBA" id="ARBA00010954"/>
    </source>
</evidence>
<proteinExistence type="inferred from homology"/>
<dbReference type="Proteomes" id="UP000799438">
    <property type="component" value="Unassembled WGS sequence"/>
</dbReference>
<dbReference type="EMBL" id="ML995484">
    <property type="protein sequence ID" value="KAF2142557.1"/>
    <property type="molecule type" value="Genomic_DNA"/>
</dbReference>
<organism evidence="2 3">
    <name type="scientific">Aplosporella prunicola CBS 121167</name>
    <dbReference type="NCBI Taxonomy" id="1176127"/>
    <lineage>
        <taxon>Eukaryota</taxon>
        <taxon>Fungi</taxon>
        <taxon>Dikarya</taxon>
        <taxon>Ascomycota</taxon>
        <taxon>Pezizomycotina</taxon>
        <taxon>Dothideomycetes</taxon>
        <taxon>Dothideomycetes incertae sedis</taxon>
        <taxon>Botryosphaeriales</taxon>
        <taxon>Aplosporellaceae</taxon>
        <taxon>Aplosporella</taxon>
    </lineage>
</organism>
<dbReference type="RefSeq" id="XP_033398269.1">
    <property type="nucleotide sequence ID" value="XM_033535963.1"/>
</dbReference>
<accession>A0A6A6BI83</accession>
<dbReference type="AlphaFoldDB" id="A0A6A6BI83"/>
<gene>
    <name evidence="2" type="ORF">K452DRAFT_196625</name>
</gene>
<dbReference type="PANTHER" id="PTHR12832">
    <property type="entry name" value="TESTIS-SPECIFIC PROTEIN PBS13 T-COMPLEX 11"/>
    <property type="match status" value="1"/>
</dbReference>
<dbReference type="GeneID" id="54293459"/>
<comment type="similarity">
    <text evidence="1">Belongs to the TCP11 family.</text>
</comment>
<dbReference type="InterPro" id="IPR008862">
    <property type="entry name" value="Tcp11"/>
</dbReference>
<reference evidence="2" key="1">
    <citation type="journal article" date="2020" name="Stud. Mycol.">
        <title>101 Dothideomycetes genomes: a test case for predicting lifestyles and emergence of pathogens.</title>
        <authorList>
            <person name="Haridas S."/>
            <person name="Albert R."/>
            <person name="Binder M."/>
            <person name="Bloem J."/>
            <person name="Labutti K."/>
            <person name="Salamov A."/>
            <person name="Andreopoulos B."/>
            <person name="Baker S."/>
            <person name="Barry K."/>
            <person name="Bills G."/>
            <person name="Bluhm B."/>
            <person name="Cannon C."/>
            <person name="Castanera R."/>
            <person name="Culley D."/>
            <person name="Daum C."/>
            <person name="Ezra D."/>
            <person name="Gonzalez J."/>
            <person name="Henrissat B."/>
            <person name="Kuo A."/>
            <person name="Liang C."/>
            <person name="Lipzen A."/>
            <person name="Lutzoni F."/>
            <person name="Magnuson J."/>
            <person name="Mondo S."/>
            <person name="Nolan M."/>
            <person name="Ohm R."/>
            <person name="Pangilinan J."/>
            <person name="Park H.-J."/>
            <person name="Ramirez L."/>
            <person name="Alfaro M."/>
            <person name="Sun H."/>
            <person name="Tritt A."/>
            <person name="Yoshinaga Y."/>
            <person name="Zwiers L.-H."/>
            <person name="Turgeon B."/>
            <person name="Goodwin S."/>
            <person name="Spatafora J."/>
            <person name="Crous P."/>
            <person name="Grigoriev I."/>
        </authorList>
    </citation>
    <scope>NUCLEOTIDE SEQUENCE</scope>
    <source>
        <strain evidence="2">CBS 121167</strain>
    </source>
</reference>
<keyword evidence="3" id="KW-1185">Reference proteome</keyword>
<dbReference type="Pfam" id="PF05794">
    <property type="entry name" value="Tcp11"/>
    <property type="match status" value="1"/>
</dbReference>
<feature type="non-terminal residue" evidence="2">
    <location>
        <position position="496"/>
    </location>
</feature>
<dbReference type="GO" id="GO:0010737">
    <property type="term" value="P:protein kinase A signaling"/>
    <property type="evidence" value="ECO:0007669"/>
    <property type="project" value="TreeGrafter"/>
</dbReference>
<feature type="non-terminal residue" evidence="2">
    <location>
        <position position="1"/>
    </location>
</feature>
<name>A0A6A6BI83_9PEZI</name>
<evidence type="ECO:0000313" key="2">
    <source>
        <dbReference type="EMBL" id="KAF2142557.1"/>
    </source>
</evidence>
<sequence>LAHNFAQATSYPPITKHSLSELDIGAIINNPKLRHDVNFDRELHFRPNFDGAKGKFKLKTAEEYWNALAAELDLYGFLLNGATTLTSKQGASWSRIVQIAQRRIPLMFDAIREIIKSLVPERDQSRVDEQLDTPMLMQQISKGVCDLPSVAKWLSHLLKAHCAPVRDEWVDKMVQQIDDGAQTGNGRSLVGGLRELLGILEAMKLDVANHQIRHLRALLIEDTVNFEQKYHLDRISRRRILVERSQCWFAQHAITSRGILADQRAKDRGLRVVVRGLLSLITSSDRQGSFPETFYLDFDRLRVLRAEFRDQVYLGVCVDTYKSLLRSLGYNGTISGLSQQALRGAIAAIVSVSEATGSNNNQHWLVNLDNIAVELVRQALAQCGSDSDYDGDLVDITVTRLKQLIRADYGMVFHEHAGKLREALMARVLKATESLINSSPVDIFNVLITQGGSPVCRTAPGDVEMPGTEYIEDIARRTTHIAVLHWRIWGPIAYAQ</sequence>